<dbReference type="AlphaFoldDB" id="A0A0L6UNI2"/>
<name>A0A0L6UNI2_9BASI</name>
<dbReference type="Proteomes" id="UP000037035">
    <property type="component" value="Unassembled WGS sequence"/>
</dbReference>
<sequence>MLQRKLASTHPRSHQLPVVKPRLEGTFLGIRLINNISITSSSSSVTPQQNSKLVQHYLRVLKLRKEEYIRNYKPTDWELLTREEQLISATYHAHLCEKESLETQLLINQYNSKKKEKKRLSDKESQFLYLFQIHSILGLMGNI</sequence>
<evidence type="ECO:0000313" key="1">
    <source>
        <dbReference type="EMBL" id="KNZ49822.1"/>
    </source>
</evidence>
<proteinExistence type="predicted"/>
<comment type="caution">
    <text evidence="1">The sequence shown here is derived from an EMBL/GenBank/DDBJ whole genome shotgun (WGS) entry which is preliminary data.</text>
</comment>
<gene>
    <name evidence="1" type="ORF">VP01_475g5</name>
</gene>
<organism evidence="1 2">
    <name type="scientific">Puccinia sorghi</name>
    <dbReference type="NCBI Taxonomy" id="27349"/>
    <lineage>
        <taxon>Eukaryota</taxon>
        <taxon>Fungi</taxon>
        <taxon>Dikarya</taxon>
        <taxon>Basidiomycota</taxon>
        <taxon>Pucciniomycotina</taxon>
        <taxon>Pucciniomycetes</taxon>
        <taxon>Pucciniales</taxon>
        <taxon>Pucciniaceae</taxon>
        <taxon>Puccinia</taxon>
    </lineage>
</organism>
<dbReference type="EMBL" id="LAVV01009900">
    <property type="protein sequence ID" value="KNZ49822.1"/>
    <property type="molecule type" value="Genomic_DNA"/>
</dbReference>
<accession>A0A0L6UNI2</accession>
<protein>
    <submittedName>
        <fullName evidence="1">Uncharacterized protein</fullName>
    </submittedName>
</protein>
<reference evidence="1 2" key="1">
    <citation type="submission" date="2015-08" db="EMBL/GenBank/DDBJ databases">
        <title>Next Generation Sequencing and Analysis of the Genome of Puccinia sorghi L Schw, the Causal Agent of Maize Common Rust.</title>
        <authorList>
            <person name="Rochi L."/>
            <person name="Burguener G."/>
            <person name="Darino M."/>
            <person name="Turjanski A."/>
            <person name="Kreff E."/>
            <person name="Dieguez M.J."/>
            <person name="Sacco F."/>
        </authorList>
    </citation>
    <scope>NUCLEOTIDE SEQUENCE [LARGE SCALE GENOMIC DNA]</scope>
    <source>
        <strain evidence="1 2">RO10H11247</strain>
    </source>
</reference>
<evidence type="ECO:0000313" key="2">
    <source>
        <dbReference type="Proteomes" id="UP000037035"/>
    </source>
</evidence>
<keyword evidence="2" id="KW-1185">Reference proteome</keyword>
<dbReference type="VEuPathDB" id="FungiDB:VP01_475g5"/>